<keyword evidence="3" id="KW-1185">Reference proteome</keyword>
<feature type="transmembrane region" description="Helical" evidence="1">
    <location>
        <begin position="134"/>
        <end position="161"/>
    </location>
</feature>
<dbReference type="EMBL" id="AZAC01000010">
    <property type="protein sequence ID" value="KIX14633.1"/>
    <property type="molecule type" value="Genomic_DNA"/>
</dbReference>
<dbReference type="Proteomes" id="UP000032233">
    <property type="component" value="Unassembled WGS sequence"/>
</dbReference>
<feature type="transmembrane region" description="Helical" evidence="1">
    <location>
        <begin position="99"/>
        <end position="122"/>
    </location>
</feature>
<sequence>MWPRFLATILLSFILLVLSTTLLSWWSLGPLRLQPLLVIVVSAGFKLPLIWGGCLVFMLGYASDLLSGGVMGLQTVAYMMAFAGCAIAERKLEINSCFLEMLAVGLNSLVYQAVVTGGLILMDSQSAPLLDSPGMVLAQVCLSALTAPVFFAVLEGLVRLFTRFFPKQRSLEV</sequence>
<evidence type="ECO:0000256" key="1">
    <source>
        <dbReference type="SAM" id="Phobius"/>
    </source>
</evidence>
<dbReference type="STRING" id="1429043.X474_07875"/>
<feature type="transmembrane region" description="Helical" evidence="1">
    <location>
        <begin position="35"/>
        <end position="59"/>
    </location>
</feature>
<keyword evidence="1" id="KW-0812">Transmembrane</keyword>
<evidence type="ECO:0000313" key="2">
    <source>
        <dbReference type="EMBL" id="KIX14633.1"/>
    </source>
</evidence>
<organism evidence="2 3">
    <name type="scientific">Dethiosulfatarculus sandiegensis</name>
    <dbReference type="NCBI Taxonomy" id="1429043"/>
    <lineage>
        <taxon>Bacteria</taxon>
        <taxon>Pseudomonadati</taxon>
        <taxon>Thermodesulfobacteriota</taxon>
        <taxon>Desulfarculia</taxon>
        <taxon>Desulfarculales</taxon>
        <taxon>Desulfarculaceae</taxon>
        <taxon>Dethiosulfatarculus</taxon>
    </lineage>
</organism>
<dbReference type="AlphaFoldDB" id="A0A0D2HW85"/>
<keyword evidence="1" id="KW-0472">Membrane</keyword>
<gene>
    <name evidence="2" type="ORF">X474_07875</name>
</gene>
<feature type="transmembrane region" description="Helical" evidence="1">
    <location>
        <begin position="65"/>
        <end position="87"/>
    </location>
</feature>
<evidence type="ECO:0008006" key="4">
    <source>
        <dbReference type="Google" id="ProtNLM"/>
    </source>
</evidence>
<feature type="transmembrane region" description="Helical" evidence="1">
    <location>
        <begin position="6"/>
        <end position="28"/>
    </location>
</feature>
<evidence type="ECO:0000313" key="3">
    <source>
        <dbReference type="Proteomes" id="UP000032233"/>
    </source>
</evidence>
<proteinExistence type="predicted"/>
<name>A0A0D2HW85_9BACT</name>
<protein>
    <recommendedName>
        <fullName evidence="4">Rod shape-determining protein MreD</fullName>
    </recommendedName>
</protein>
<accession>A0A0D2HW85</accession>
<comment type="caution">
    <text evidence="2">The sequence shown here is derived from an EMBL/GenBank/DDBJ whole genome shotgun (WGS) entry which is preliminary data.</text>
</comment>
<reference evidence="2 3" key="1">
    <citation type="submission" date="2013-11" db="EMBL/GenBank/DDBJ databases">
        <title>Metagenomic analysis of a methanogenic consortium involved in long chain n-alkane degradation.</title>
        <authorList>
            <person name="Davidova I.A."/>
            <person name="Callaghan A.V."/>
            <person name="Wawrik B."/>
            <person name="Pruitt S."/>
            <person name="Marks C."/>
            <person name="Duncan K.E."/>
            <person name="Suflita J.M."/>
        </authorList>
    </citation>
    <scope>NUCLEOTIDE SEQUENCE [LARGE SCALE GENOMIC DNA]</scope>
    <source>
        <strain evidence="2 3">SPR</strain>
    </source>
</reference>
<keyword evidence="1" id="KW-1133">Transmembrane helix</keyword>
<dbReference type="InParanoid" id="A0A0D2HW85"/>